<name>A0A517XZH9_9BACT</name>
<evidence type="ECO:0000256" key="5">
    <source>
        <dbReference type="ARBA" id="ARBA00023163"/>
    </source>
</evidence>
<evidence type="ECO:0000313" key="9">
    <source>
        <dbReference type="EMBL" id="QDU22916.1"/>
    </source>
</evidence>
<dbReference type="SUPFAM" id="SSF69304">
    <property type="entry name" value="Tricorn protease N-terminal domain"/>
    <property type="match status" value="1"/>
</dbReference>
<dbReference type="PANTHER" id="PTHR43133">
    <property type="entry name" value="RNA POLYMERASE ECF-TYPE SIGMA FACTO"/>
    <property type="match status" value="1"/>
</dbReference>
<evidence type="ECO:0000259" key="8">
    <source>
        <dbReference type="Pfam" id="PF08281"/>
    </source>
</evidence>
<keyword evidence="4" id="KW-0238">DNA-binding</keyword>
<dbReference type="InterPro" id="IPR011042">
    <property type="entry name" value="6-blade_b-propeller_TolB-like"/>
</dbReference>
<protein>
    <submittedName>
        <fullName evidence="9">ECF RNA polymerase sigma factor RpoE</fullName>
    </submittedName>
</protein>
<dbReference type="Pfam" id="PF04542">
    <property type="entry name" value="Sigma70_r2"/>
    <property type="match status" value="1"/>
</dbReference>
<dbReference type="InterPro" id="IPR007627">
    <property type="entry name" value="RNA_pol_sigma70_r2"/>
</dbReference>
<evidence type="ECO:0000256" key="2">
    <source>
        <dbReference type="ARBA" id="ARBA00023015"/>
    </source>
</evidence>
<dbReference type="GO" id="GO:0003677">
    <property type="term" value="F:DNA binding"/>
    <property type="evidence" value="ECO:0007669"/>
    <property type="project" value="UniProtKB-KW"/>
</dbReference>
<dbReference type="InterPro" id="IPR011659">
    <property type="entry name" value="WD40"/>
</dbReference>
<gene>
    <name evidence="9" type="primary">rpoE_7</name>
    <name evidence="9" type="ORF">ETAA1_49050</name>
</gene>
<feature type="domain" description="RNA polymerase sigma factor 70 region 4 type 2" evidence="8">
    <location>
        <begin position="140"/>
        <end position="190"/>
    </location>
</feature>
<dbReference type="InterPro" id="IPR036388">
    <property type="entry name" value="WH-like_DNA-bd_sf"/>
</dbReference>
<dbReference type="InterPro" id="IPR039425">
    <property type="entry name" value="RNA_pol_sigma-70-like"/>
</dbReference>
<dbReference type="InterPro" id="IPR014284">
    <property type="entry name" value="RNA_pol_sigma-70_dom"/>
</dbReference>
<dbReference type="GO" id="GO:0006352">
    <property type="term" value="P:DNA-templated transcription initiation"/>
    <property type="evidence" value="ECO:0007669"/>
    <property type="project" value="InterPro"/>
</dbReference>
<dbReference type="Pfam" id="PF07676">
    <property type="entry name" value="PD40"/>
    <property type="match status" value="1"/>
</dbReference>
<dbReference type="EMBL" id="CP036273">
    <property type="protein sequence ID" value="QDU22916.1"/>
    <property type="molecule type" value="Genomic_DNA"/>
</dbReference>
<keyword evidence="2" id="KW-0805">Transcription regulation</keyword>
<dbReference type="Pfam" id="PF08281">
    <property type="entry name" value="Sigma70_r4_2"/>
    <property type="match status" value="1"/>
</dbReference>
<feature type="region of interest" description="Disordered" evidence="6">
    <location>
        <begin position="109"/>
        <end position="130"/>
    </location>
</feature>
<keyword evidence="5" id="KW-0804">Transcription</keyword>
<keyword evidence="10" id="KW-1185">Reference proteome</keyword>
<dbReference type="Proteomes" id="UP000319576">
    <property type="component" value="Chromosome"/>
</dbReference>
<evidence type="ECO:0000256" key="3">
    <source>
        <dbReference type="ARBA" id="ARBA00023082"/>
    </source>
</evidence>
<feature type="compositionally biased region" description="Low complexity" evidence="6">
    <location>
        <begin position="109"/>
        <end position="120"/>
    </location>
</feature>
<dbReference type="KEGG" id="uli:ETAA1_49050"/>
<dbReference type="Gene3D" id="1.10.1740.10">
    <property type="match status" value="1"/>
</dbReference>
<dbReference type="SUPFAM" id="SSF88946">
    <property type="entry name" value="Sigma2 domain of RNA polymerase sigma factors"/>
    <property type="match status" value="1"/>
</dbReference>
<sequence>MPPPGLSAAVARARRAVAPADPRPDGALLAAFVAARDGEAFAALVERFGPMVFAVCRRATGHHQDAEDAFQAVFVVLARRAAAVVPREAVGGWLYGVAVRTAREARTMAARRSAREAPSSHLTDSAGSAVGPEPDLAAVIDAELAALSEKDRALLVRCDLRDESQVEVAAALGVPVGTVYSRLAAARKRLAARLTARGVAPGAGGLAVALGGAAAAAVPADLPARAVAAALTPEHAPAAVAALSHGVLRAMFLHKLKLVPLALAAVASAAVAAGLLAAPSATAPQPAPPARVAAAQPAASKVAPVAKGPNRILLSKDRALVMVDPDGKNLTPVAAFDPEAGYAYDAKLSPDGTRVAVVRSVGAAQGDAVSRRSLFVFPASGKGEPADLNVDGESAYWSADGTELVVARANDRPGGKGGPNFEHRVVDAKTGKASAVKLPADHIVTGWLADGRFSTTRLGGTPADPTARVYVMNRDGTEARAVTDATAVVAGGMPSPDGTRMLGQRPVFKAGANRVDVDEEYLVLIDTATGRVTPVTGVPPGGDLHGYCWSPDGKRIAYTWRQVHPGTPDERARTETESRLVVADPDGKNARTVLSAKGPSQWTITLGAPDWR</sequence>
<accession>A0A517XZH9</accession>
<dbReference type="PANTHER" id="PTHR43133:SF8">
    <property type="entry name" value="RNA POLYMERASE SIGMA FACTOR HI_1459-RELATED"/>
    <property type="match status" value="1"/>
</dbReference>
<dbReference type="InterPro" id="IPR013325">
    <property type="entry name" value="RNA_pol_sigma_r2"/>
</dbReference>
<dbReference type="AlphaFoldDB" id="A0A517XZH9"/>
<dbReference type="OrthoDB" id="9784272at2"/>
<proteinExistence type="inferred from homology"/>
<evidence type="ECO:0000259" key="7">
    <source>
        <dbReference type="Pfam" id="PF04542"/>
    </source>
</evidence>
<dbReference type="GO" id="GO:0016987">
    <property type="term" value="F:sigma factor activity"/>
    <property type="evidence" value="ECO:0007669"/>
    <property type="project" value="UniProtKB-KW"/>
</dbReference>
<dbReference type="Gene3D" id="1.10.10.10">
    <property type="entry name" value="Winged helix-like DNA-binding domain superfamily/Winged helix DNA-binding domain"/>
    <property type="match status" value="1"/>
</dbReference>
<dbReference type="InterPro" id="IPR013249">
    <property type="entry name" value="RNA_pol_sigma70_r4_t2"/>
</dbReference>
<evidence type="ECO:0000256" key="1">
    <source>
        <dbReference type="ARBA" id="ARBA00010641"/>
    </source>
</evidence>
<dbReference type="InterPro" id="IPR013324">
    <property type="entry name" value="RNA_pol_sigma_r3/r4-like"/>
</dbReference>
<dbReference type="SUPFAM" id="SSF88659">
    <property type="entry name" value="Sigma3 and sigma4 domains of RNA polymerase sigma factors"/>
    <property type="match status" value="1"/>
</dbReference>
<evidence type="ECO:0000256" key="4">
    <source>
        <dbReference type="ARBA" id="ARBA00023125"/>
    </source>
</evidence>
<dbReference type="Gene3D" id="2.120.10.30">
    <property type="entry name" value="TolB, C-terminal domain"/>
    <property type="match status" value="1"/>
</dbReference>
<keyword evidence="3" id="KW-0731">Sigma factor</keyword>
<reference evidence="9 10" key="1">
    <citation type="submission" date="2019-02" db="EMBL/GenBank/DDBJ databases">
        <title>Deep-cultivation of Planctomycetes and their phenomic and genomic characterization uncovers novel biology.</title>
        <authorList>
            <person name="Wiegand S."/>
            <person name="Jogler M."/>
            <person name="Boedeker C."/>
            <person name="Pinto D."/>
            <person name="Vollmers J."/>
            <person name="Rivas-Marin E."/>
            <person name="Kohn T."/>
            <person name="Peeters S.H."/>
            <person name="Heuer A."/>
            <person name="Rast P."/>
            <person name="Oberbeckmann S."/>
            <person name="Bunk B."/>
            <person name="Jeske O."/>
            <person name="Meyerdierks A."/>
            <person name="Storesund J.E."/>
            <person name="Kallscheuer N."/>
            <person name="Luecker S."/>
            <person name="Lage O.M."/>
            <person name="Pohl T."/>
            <person name="Merkel B.J."/>
            <person name="Hornburger P."/>
            <person name="Mueller R.-W."/>
            <person name="Bruemmer F."/>
            <person name="Labrenz M."/>
            <person name="Spormann A.M."/>
            <person name="Op den Camp H."/>
            <person name="Overmann J."/>
            <person name="Amann R."/>
            <person name="Jetten M.S.M."/>
            <person name="Mascher T."/>
            <person name="Medema M.H."/>
            <person name="Devos D.P."/>
            <person name="Kaster A.-K."/>
            <person name="Ovreas L."/>
            <person name="Rohde M."/>
            <person name="Galperin M.Y."/>
            <person name="Jogler C."/>
        </authorList>
    </citation>
    <scope>NUCLEOTIDE SEQUENCE [LARGE SCALE GENOMIC DNA]</scope>
    <source>
        <strain evidence="9 10">ETA_A1</strain>
    </source>
</reference>
<feature type="domain" description="RNA polymerase sigma-70 region 2" evidence="7">
    <location>
        <begin position="44"/>
        <end position="110"/>
    </location>
</feature>
<evidence type="ECO:0000313" key="10">
    <source>
        <dbReference type="Proteomes" id="UP000319576"/>
    </source>
</evidence>
<comment type="similarity">
    <text evidence="1">Belongs to the sigma-70 factor family. ECF subfamily.</text>
</comment>
<evidence type="ECO:0000256" key="6">
    <source>
        <dbReference type="SAM" id="MobiDB-lite"/>
    </source>
</evidence>
<organism evidence="9 10">
    <name type="scientific">Urbifossiella limnaea</name>
    <dbReference type="NCBI Taxonomy" id="2528023"/>
    <lineage>
        <taxon>Bacteria</taxon>
        <taxon>Pseudomonadati</taxon>
        <taxon>Planctomycetota</taxon>
        <taxon>Planctomycetia</taxon>
        <taxon>Gemmatales</taxon>
        <taxon>Gemmataceae</taxon>
        <taxon>Urbifossiella</taxon>
    </lineage>
</organism>
<dbReference type="RefSeq" id="WP_145243025.1">
    <property type="nucleotide sequence ID" value="NZ_CP036273.1"/>
</dbReference>
<dbReference type="NCBIfam" id="TIGR02937">
    <property type="entry name" value="sigma70-ECF"/>
    <property type="match status" value="1"/>
</dbReference>